<keyword evidence="5 7" id="KW-0472">Membrane</keyword>
<reference evidence="8 9" key="1">
    <citation type="journal article" date="2023" name="Plant Biotechnol. J.">
        <title>Chromosome-level wild Hevea brasiliensis genome provides new tools for genomic-assisted breeding and valuable loci to elevate rubber yield.</title>
        <authorList>
            <person name="Cheng H."/>
            <person name="Song X."/>
            <person name="Hu Y."/>
            <person name="Wu T."/>
            <person name="Yang Q."/>
            <person name="An Z."/>
            <person name="Feng S."/>
            <person name="Deng Z."/>
            <person name="Wu W."/>
            <person name="Zeng X."/>
            <person name="Tu M."/>
            <person name="Wang X."/>
            <person name="Huang H."/>
        </authorList>
    </citation>
    <scope>NUCLEOTIDE SEQUENCE [LARGE SCALE GENOMIC DNA]</scope>
    <source>
        <strain evidence="8">MT/VB/25A 57/8</strain>
    </source>
</reference>
<dbReference type="CDD" id="cd17341">
    <property type="entry name" value="MFS_NRT2_like"/>
    <property type="match status" value="1"/>
</dbReference>
<keyword evidence="4 7" id="KW-1133">Transmembrane helix</keyword>
<feature type="transmembrane region" description="Helical" evidence="7">
    <location>
        <begin position="355"/>
        <end position="379"/>
    </location>
</feature>
<evidence type="ECO:0000256" key="2">
    <source>
        <dbReference type="ARBA" id="ARBA00008432"/>
    </source>
</evidence>
<evidence type="ECO:0000256" key="4">
    <source>
        <dbReference type="ARBA" id="ARBA00022989"/>
    </source>
</evidence>
<proteinExistence type="inferred from homology"/>
<feature type="transmembrane region" description="Helical" evidence="7">
    <location>
        <begin position="45"/>
        <end position="64"/>
    </location>
</feature>
<dbReference type="PANTHER" id="PTHR23515">
    <property type="entry name" value="HIGH-AFFINITY NITRATE TRANSPORTER 2.3"/>
    <property type="match status" value="1"/>
</dbReference>
<dbReference type="InterPro" id="IPR044772">
    <property type="entry name" value="NO3_transporter"/>
</dbReference>
<dbReference type="Gene3D" id="1.20.1250.20">
    <property type="entry name" value="MFS general substrate transporter like domains"/>
    <property type="match status" value="2"/>
</dbReference>
<feature type="transmembrane region" description="Helical" evidence="7">
    <location>
        <begin position="202"/>
        <end position="222"/>
    </location>
</feature>
<dbReference type="EMBL" id="JARPOI010000010">
    <property type="protein sequence ID" value="KAJ9169511.1"/>
    <property type="molecule type" value="Genomic_DNA"/>
</dbReference>
<dbReference type="EMBL" id="JARPOI010000010">
    <property type="protein sequence ID" value="KAJ9169510.1"/>
    <property type="molecule type" value="Genomic_DNA"/>
</dbReference>
<sequence>MEVETTGTGFQTQKFALPVDSEHKATEFRLFSIAAPHMRAFHLSWVSFFSCFVSTFAAPPLLPIIRDNLNLTATDIGNAGIASVSGAVFARIAMGTACDLFGPRIASASLILLTAPAVYFTSVVSSPVSFLLVRFFVGFSLATFVSTQFWMSSMFSAPVVGTANGVAGGWGNLGGGATQLIMPLVFGLIRDIGAAKFTAWRIAFFVPALFQMLSAFAVLIFGQDLPDGNFRRLQKSGDKAKDKFSNVFYHGVTNYRGWILALTYGYCFGVELTIDNIIAEYFYDRFDLKLHTAGIIAASFGLANIVSRPAGGLISDAVATRFGMRGRLWALWIVQTLGGVLCIILGRVGSLTASIAVMIAFSFFCQAACGLTFGVVPFVSRRSLGLISGMTGGGGNVGAVLTQLIFFKGSRYSKERGITLMGIMIICCTLPICLIYFPQWGGMFCGPSSKKIATEEDYYMSEWNSKEKEQGLHQASLKFADNSRSERGRRADSETRPPNQTSSTNV</sequence>
<organism evidence="8 9">
    <name type="scientific">Hevea brasiliensis</name>
    <name type="common">Para rubber tree</name>
    <name type="synonym">Siphonia brasiliensis</name>
    <dbReference type="NCBI Taxonomy" id="3981"/>
    <lineage>
        <taxon>Eukaryota</taxon>
        <taxon>Viridiplantae</taxon>
        <taxon>Streptophyta</taxon>
        <taxon>Embryophyta</taxon>
        <taxon>Tracheophyta</taxon>
        <taxon>Spermatophyta</taxon>
        <taxon>Magnoliopsida</taxon>
        <taxon>eudicotyledons</taxon>
        <taxon>Gunneridae</taxon>
        <taxon>Pentapetalae</taxon>
        <taxon>rosids</taxon>
        <taxon>fabids</taxon>
        <taxon>Malpighiales</taxon>
        <taxon>Euphorbiaceae</taxon>
        <taxon>Crotonoideae</taxon>
        <taxon>Micrandreae</taxon>
        <taxon>Hevea</taxon>
    </lineage>
</organism>
<evidence type="ECO:0000256" key="5">
    <source>
        <dbReference type="ARBA" id="ARBA00023136"/>
    </source>
</evidence>
<gene>
    <name evidence="8" type="ORF">P3X46_017696</name>
</gene>
<evidence type="ECO:0000313" key="9">
    <source>
        <dbReference type="Proteomes" id="UP001174677"/>
    </source>
</evidence>
<protein>
    <recommendedName>
        <fullName evidence="10">Major facilitator superfamily (MFS) profile domain-containing protein</fullName>
    </recommendedName>
</protein>
<comment type="subcellular location">
    <subcellularLocation>
        <location evidence="1">Membrane</location>
        <topology evidence="1">Multi-pass membrane protein</topology>
    </subcellularLocation>
</comment>
<evidence type="ECO:0000256" key="7">
    <source>
        <dbReference type="SAM" id="Phobius"/>
    </source>
</evidence>
<evidence type="ECO:0000256" key="3">
    <source>
        <dbReference type="ARBA" id="ARBA00022692"/>
    </source>
</evidence>
<evidence type="ECO:0008006" key="10">
    <source>
        <dbReference type="Google" id="ProtNLM"/>
    </source>
</evidence>
<comment type="similarity">
    <text evidence="2">Belongs to the major facilitator superfamily. Nitrate/nitrite porter (TC 2.A.1.8) family.</text>
</comment>
<feature type="transmembrane region" description="Helical" evidence="7">
    <location>
        <begin position="105"/>
        <end position="124"/>
    </location>
</feature>
<evidence type="ECO:0000313" key="8">
    <source>
        <dbReference type="EMBL" id="KAJ9169510.1"/>
    </source>
</evidence>
<evidence type="ECO:0000256" key="6">
    <source>
        <dbReference type="SAM" id="MobiDB-lite"/>
    </source>
</evidence>
<keyword evidence="3 7" id="KW-0812">Transmembrane</keyword>
<dbReference type="InterPro" id="IPR011701">
    <property type="entry name" value="MFS"/>
</dbReference>
<feature type="transmembrane region" description="Helical" evidence="7">
    <location>
        <begin position="328"/>
        <end position="349"/>
    </location>
</feature>
<feature type="transmembrane region" description="Helical" evidence="7">
    <location>
        <begin position="386"/>
        <end position="406"/>
    </location>
</feature>
<accession>A0ABQ9LRL7</accession>
<feature type="compositionally biased region" description="Basic and acidic residues" evidence="6">
    <location>
        <begin position="481"/>
        <end position="495"/>
    </location>
</feature>
<feature type="compositionally biased region" description="Polar residues" evidence="6">
    <location>
        <begin position="496"/>
        <end position="506"/>
    </location>
</feature>
<dbReference type="Pfam" id="PF07690">
    <property type="entry name" value="MFS_1"/>
    <property type="match status" value="1"/>
</dbReference>
<comment type="caution">
    <text evidence="8">The sequence shown here is derived from an EMBL/GenBank/DDBJ whole genome shotgun (WGS) entry which is preliminary data.</text>
</comment>
<dbReference type="Proteomes" id="UP001174677">
    <property type="component" value="Chromosome 10"/>
</dbReference>
<name>A0ABQ9LRL7_HEVBR</name>
<feature type="region of interest" description="Disordered" evidence="6">
    <location>
        <begin position="470"/>
        <end position="506"/>
    </location>
</feature>
<feature type="transmembrane region" description="Helical" evidence="7">
    <location>
        <begin position="418"/>
        <end position="437"/>
    </location>
</feature>
<feature type="transmembrane region" description="Helical" evidence="7">
    <location>
        <begin position="131"/>
        <end position="150"/>
    </location>
</feature>
<feature type="transmembrane region" description="Helical" evidence="7">
    <location>
        <begin position="170"/>
        <end position="190"/>
    </location>
</feature>
<dbReference type="SUPFAM" id="SSF103473">
    <property type="entry name" value="MFS general substrate transporter"/>
    <property type="match status" value="1"/>
</dbReference>
<dbReference type="InterPro" id="IPR036259">
    <property type="entry name" value="MFS_trans_sf"/>
</dbReference>
<keyword evidence="9" id="KW-1185">Reference proteome</keyword>
<evidence type="ECO:0000256" key="1">
    <source>
        <dbReference type="ARBA" id="ARBA00004141"/>
    </source>
</evidence>